<evidence type="ECO:0000256" key="7">
    <source>
        <dbReference type="ARBA" id="ARBA00022807"/>
    </source>
</evidence>
<dbReference type="InterPro" id="IPR024729">
    <property type="entry name" value="USP7_ICP0-binding_dom"/>
</dbReference>
<keyword evidence="5" id="KW-0833">Ubl conjugation pathway</keyword>
<feature type="non-terminal residue" evidence="11">
    <location>
        <position position="1"/>
    </location>
</feature>
<evidence type="ECO:0000259" key="9">
    <source>
        <dbReference type="Pfam" id="PF12436"/>
    </source>
</evidence>
<sequence length="402" mass="46013">IPWVEKYPDVLSYFQYLLDRVEVTFHRYGHSEEDSFSLPLLLSNAYDEVIDAVAAHLGLVGPKRLFVRLYQHSPLNSLPMKTPLRHSRYAGDDQTTLEELLTEYLERTNILYYELLDHPITEIEAKKELLVHLSIYDACFATEQAASPSPVAPHRHIEVLVMPTHKVRDLLKLIRDGFGLPEDTPLRACEVVQHGTMIQRLIKEDAGLSRYWGTGTKSDPHAPEILVEQIPAYELLNDEPVVLESKDKQVEKESVVAADENDVMSDDDDRPMWFYKGVVHFNFQNDSRKWIHPHGVPCIVRFSERDTVGDVKERIRQRMGISLDVFAQWNFSLVKDLKASTLQAVYDDMESEALDAFPMSRLTDLCGAEFEGLGNLGLEHADPTPPPRHHSNRRLETGIHIR</sequence>
<feature type="region of interest" description="Disordered" evidence="8">
    <location>
        <begin position="378"/>
        <end position="402"/>
    </location>
</feature>
<dbReference type="InterPro" id="IPR029346">
    <property type="entry name" value="USP_C"/>
</dbReference>
<evidence type="ECO:0000313" key="12">
    <source>
        <dbReference type="Proteomes" id="UP000237271"/>
    </source>
</evidence>
<dbReference type="EMBL" id="NCKW01004488">
    <property type="protein sequence ID" value="POM74753.1"/>
    <property type="molecule type" value="Genomic_DNA"/>
</dbReference>
<evidence type="ECO:0000256" key="1">
    <source>
        <dbReference type="ARBA" id="ARBA00000707"/>
    </source>
</evidence>
<name>A0A2P4YAB5_9STRA</name>
<dbReference type="AlphaFoldDB" id="A0A2P4YAB5"/>
<evidence type="ECO:0000313" key="11">
    <source>
        <dbReference type="EMBL" id="POM74753.1"/>
    </source>
</evidence>
<dbReference type="EC" id="3.4.19.12" evidence="3"/>
<keyword evidence="12" id="KW-1185">Reference proteome</keyword>
<comment type="similarity">
    <text evidence="2">Belongs to the peptidase C19 family.</text>
</comment>
<dbReference type="GO" id="GO:0006508">
    <property type="term" value="P:proteolysis"/>
    <property type="evidence" value="ECO:0007669"/>
    <property type="project" value="UniProtKB-KW"/>
</dbReference>
<evidence type="ECO:0000259" key="10">
    <source>
        <dbReference type="Pfam" id="PF14533"/>
    </source>
</evidence>
<evidence type="ECO:0000256" key="3">
    <source>
        <dbReference type="ARBA" id="ARBA00012759"/>
    </source>
</evidence>
<evidence type="ECO:0000256" key="5">
    <source>
        <dbReference type="ARBA" id="ARBA00022786"/>
    </source>
</evidence>
<dbReference type="Proteomes" id="UP000237271">
    <property type="component" value="Unassembled WGS sequence"/>
</dbReference>
<protein>
    <recommendedName>
        <fullName evidence="3">ubiquitinyl hydrolase 1</fullName>
        <ecNumber evidence="3">3.4.19.12</ecNumber>
    </recommendedName>
</protein>
<feature type="domain" description="Ubiquitin carboxyl-terminal hydrolase 7 ICP0-binding" evidence="9">
    <location>
        <begin position="6"/>
        <end position="89"/>
    </location>
</feature>
<feature type="domain" description="Ubiquitin carboxyl-terminal hydrolase C-terminal" evidence="10">
    <location>
        <begin position="111"/>
        <end position="385"/>
    </location>
</feature>
<gene>
    <name evidence="11" type="ORF">PHPALM_8240</name>
</gene>
<dbReference type="Pfam" id="PF14533">
    <property type="entry name" value="USP7_C2"/>
    <property type="match status" value="1"/>
</dbReference>
<dbReference type="OrthoDB" id="289038at2759"/>
<evidence type="ECO:0000256" key="8">
    <source>
        <dbReference type="SAM" id="MobiDB-lite"/>
    </source>
</evidence>
<evidence type="ECO:0000256" key="2">
    <source>
        <dbReference type="ARBA" id="ARBA00009085"/>
    </source>
</evidence>
<comment type="catalytic activity">
    <reaction evidence="1">
        <text>Thiol-dependent hydrolysis of ester, thioester, amide, peptide and isopeptide bonds formed by the C-terminal Gly of ubiquitin (a 76-residue protein attached to proteins as an intracellular targeting signal).</text>
        <dbReference type="EC" id="3.4.19.12"/>
    </reaction>
</comment>
<reference evidence="11 12" key="1">
    <citation type="journal article" date="2017" name="Genome Biol. Evol.">
        <title>Phytophthora megakarya and P. palmivora, closely related causal agents of cacao black pod rot, underwent increases in genome sizes and gene numbers by different mechanisms.</title>
        <authorList>
            <person name="Ali S.S."/>
            <person name="Shao J."/>
            <person name="Lary D.J."/>
            <person name="Kronmiller B."/>
            <person name="Shen D."/>
            <person name="Strem M.D."/>
            <person name="Amoako-Attah I."/>
            <person name="Akrofi A.Y."/>
            <person name="Begoude B.A."/>
            <person name="Ten Hoopen G.M."/>
            <person name="Coulibaly K."/>
            <person name="Kebe B.I."/>
            <person name="Melnick R.L."/>
            <person name="Guiltinan M.J."/>
            <person name="Tyler B.M."/>
            <person name="Meinhardt L.W."/>
            <person name="Bailey B.A."/>
        </authorList>
    </citation>
    <scope>NUCLEOTIDE SEQUENCE [LARGE SCALE GENOMIC DNA]</scope>
    <source>
        <strain evidence="12">sbr112.9</strain>
    </source>
</reference>
<dbReference type="Gene3D" id="3.10.20.90">
    <property type="entry name" value="Phosphatidylinositol 3-kinase Catalytic Subunit, Chain A, domain 1"/>
    <property type="match status" value="1"/>
</dbReference>
<comment type="caution">
    <text evidence="11">The sequence shown here is derived from an EMBL/GenBank/DDBJ whole genome shotgun (WGS) entry which is preliminary data.</text>
</comment>
<evidence type="ECO:0000256" key="6">
    <source>
        <dbReference type="ARBA" id="ARBA00022801"/>
    </source>
</evidence>
<evidence type="ECO:0000256" key="4">
    <source>
        <dbReference type="ARBA" id="ARBA00022670"/>
    </source>
</evidence>
<feature type="compositionally biased region" description="Basic and acidic residues" evidence="8">
    <location>
        <begin position="393"/>
        <end position="402"/>
    </location>
</feature>
<keyword evidence="6" id="KW-0378">Hydrolase</keyword>
<dbReference type="Pfam" id="PF12436">
    <property type="entry name" value="USP7_ICP0_bdg"/>
    <property type="match status" value="1"/>
</dbReference>
<dbReference type="GO" id="GO:0004843">
    <property type="term" value="F:cysteine-type deubiquitinase activity"/>
    <property type="evidence" value="ECO:0007669"/>
    <property type="project" value="UniProtKB-EC"/>
</dbReference>
<accession>A0A2P4YAB5</accession>
<proteinExistence type="inferred from homology"/>
<organism evidence="11 12">
    <name type="scientific">Phytophthora palmivora</name>
    <dbReference type="NCBI Taxonomy" id="4796"/>
    <lineage>
        <taxon>Eukaryota</taxon>
        <taxon>Sar</taxon>
        <taxon>Stramenopiles</taxon>
        <taxon>Oomycota</taxon>
        <taxon>Peronosporomycetes</taxon>
        <taxon>Peronosporales</taxon>
        <taxon>Peronosporaceae</taxon>
        <taxon>Phytophthora</taxon>
    </lineage>
</organism>
<keyword evidence="7" id="KW-0788">Thiol protease</keyword>
<keyword evidence="4" id="KW-0645">Protease</keyword>